<gene>
    <name evidence="2" type="ORF">LSALG_LOCUS11865</name>
</gene>
<proteinExistence type="predicted"/>
<name>A0AA35VML8_LACSI</name>
<dbReference type="Pfam" id="PF23596">
    <property type="entry name" value="DUF7138"/>
    <property type="match status" value="1"/>
</dbReference>
<evidence type="ECO:0000259" key="1">
    <source>
        <dbReference type="Pfam" id="PF23596"/>
    </source>
</evidence>
<keyword evidence="3" id="KW-1185">Reference proteome</keyword>
<dbReference type="PANTHER" id="PTHR36351">
    <property type="entry name" value="EMBRYO SAC DEVELOPMENT ARREST 12"/>
    <property type="match status" value="1"/>
</dbReference>
<accession>A0AA35VML8</accession>
<sequence>MVESTEESQSVVFPVILYNGERETDVGSIKIHNSLDFKQFQMMLKETIGISYNNLTTYLVDSDKSKIPSERRKILITGKVNFSVLVRERNCYFLVVLKRSRRDRRRKLNKQSGLEYGFAIAPSISPEYLMHLRRNPIDLIDEQMLSVYGIGSYELQMQKENYINAVQNWNHVIYPPLNAAIHGGRSRALCKDCAKAEKQGKKAAFHFCVYDDVVEGGFRSPVGPISRPC</sequence>
<dbReference type="PANTHER" id="PTHR36351:SF1">
    <property type="entry name" value="EMBRYO SAC DEVELOPMENT ARREST 12"/>
    <property type="match status" value="1"/>
</dbReference>
<evidence type="ECO:0000313" key="3">
    <source>
        <dbReference type="Proteomes" id="UP001177003"/>
    </source>
</evidence>
<dbReference type="InterPro" id="IPR055562">
    <property type="entry name" value="DUF7138"/>
</dbReference>
<organism evidence="2 3">
    <name type="scientific">Lactuca saligna</name>
    <name type="common">Willowleaf lettuce</name>
    <dbReference type="NCBI Taxonomy" id="75948"/>
    <lineage>
        <taxon>Eukaryota</taxon>
        <taxon>Viridiplantae</taxon>
        <taxon>Streptophyta</taxon>
        <taxon>Embryophyta</taxon>
        <taxon>Tracheophyta</taxon>
        <taxon>Spermatophyta</taxon>
        <taxon>Magnoliopsida</taxon>
        <taxon>eudicotyledons</taxon>
        <taxon>Gunneridae</taxon>
        <taxon>Pentapetalae</taxon>
        <taxon>asterids</taxon>
        <taxon>campanulids</taxon>
        <taxon>Asterales</taxon>
        <taxon>Asteraceae</taxon>
        <taxon>Cichorioideae</taxon>
        <taxon>Cichorieae</taxon>
        <taxon>Lactucinae</taxon>
        <taxon>Lactuca</taxon>
    </lineage>
</organism>
<evidence type="ECO:0000313" key="2">
    <source>
        <dbReference type="EMBL" id="CAI9271599.1"/>
    </source>
</evidence>
<reference evidence="2" key="1">
    <citation type="submission" date="2023-04" db="EMBL/GenBank/DDBJ databases">
        <authorList>
            <person name="Vijverberg K."/>
            <person name="Xiong W."/>
            <person name="Schranz E."/>
        </authorList>
    </citation>
    <scope>NUCLEOTIDE SEQUENCE</scope>
</reference>
<feature type="domain" description="DUF7138" evidence="1">
    <location>
        <begin position="11"/>
        <end position="95"/>
    </location>
</feature>
<dbReference type="AlphaFoldDB" id="A0AA35VML8"/>
<dbReference type="EMBL" id="OX465078">
    <property type="protein sequence ID" value="CAI9271599.1"/>
    <property type="molecule type" value="Genomic_DNA"/>
</dbReference>
<protein>
    <recommendedName>
        <fullName evidence="1">DUF7138 domain-containing protein</fullName>
    </recommendedName>
</protein>
<dbReference type="Proteomes" id="UP001177003">
    <property type="component" value="Chromosome 2"/>
</dbReference>